<dbReference type="Proteomes" id="UP000598146">
    <property type="component" value="Unassembled WGS sequence"/>
</dbReference>
<evidence type="ECO:0000259" key="4">
    <source>
        <dbReference type="PROSITE" id="PS01124"/>
    </source>
</evidence>
<dbReference type="Pfam" id="PF12833">
    <property type="entry name" value="HTH_18"/>
    <property type="match status" value="1"/>
</dbReference>
<dbReference type="InterPro" id="IPR009057">
    <property type="entry name" value="Homeodomain-like_sf"/>
</dbReference>
<keyword evidence="3" id="KW-0804">Transcription</keyword>
<dbReference type="Gene3D" id="1.10.10.60">
    <property type="entry name" value="Homeodomain-like"/>
    <property type="match status" value="1"/>
</dbReference>
<keyword evidence="2" id="KW-0238">DNA-binding</keyword>
<evidence type="ECO:0000256" key="1">
    <source>
        <dbReference type="ARBA" id="ARBA00023015"/>
    </source>
</evidence>
<dbReference type="InterPro" id="IPR018060">
    <property type="entry name" value="HTH_AraC"/>
</dbReference>
<dbReference type="SUPFAM" id="SSF46689">
    <property type="entry name" value="Homeodomain-like"/>
    <property type="match status" value="1"/>
</dbReference>
<dbReference type="InterPro" id="IPR050204">
    <property type="entry name" value="AraC_XylS_family_regulators"/>
</dbReference>
<proteinExistence type="predicted"/>
<protein>
    <submittedName>
        <fullName evidence="5">Helix-turn-helix transcriptional regulator</fullName>
    </submittedName>
</protein>
<dbReference type="EMBL" id="JADQTO010000009">
    <property type="protein sequence ID" value="MBG0563719.1"/>
    <property type="molecule type" value="Genomic_DNA"/>
</dbReference>
<dbReference type="GO" id="GO:0003700">
    <property type="term" value="F:DNA-binding transcription factor activity"/>
    <property type="evidence" value="ECO:0007669"/>
    <property type="project" value="InterPro"/>
</dbReference>
<evidence type="ECO:0000256" key="3">
    <source>
        <dbReference type="ARBA" id="ARBA00023163"/>
    </source>
</evidence>
<organism evidence="5 6">
    <name type="scientific">Actinoplanes aureus</name>
    <dbReference type="NCBI Taxonomy" id="2792083"/>
    <lineage>
        <taxon>Bacteria</taxon>
        <taxon>Bacillati</taxon>
        <taxon>Actinomycetota</taxon>
        <taxon>Actinomycetes</taxon>
        <taxon>Micromonosporales</taxon>
        <taxon>Micromonosporaceae</taxon>
        <taxon>Actinoplanes</taxon>
    </lineage>
</organism>
<comment type="caution">
    <text evidence="5">The sequence shown here is derived from an EMBL/GenBank/DDBJ whole genome shotgun (WGS) entry which is preliminary data.</text>
</comment>
<dbReference type="AlphaFoldDB" id="A0A931C7Q2"/>
<dbReference type="SMART" id="SM00342">
    <property type="entry name" value="HTH_ARAC"/>
    <property type="match status" value="1"/>
</dbReference>
<name>A0A931C7Q2_9ACTN</name>
<evidence type="ECO:0000313" key="5">
    <source>
        <dbReference type="EMBL" id="MBG0563719.1"/>
    </source>
</evidence>
<reference evidence="5" key="1">
    <citation type="submission" date="2020-11" db="EMBL/GenBank/DDBJ databases">
        <title>Isolation and identification of active actinomycetes.</title>
        <authorList>
            <person name="Sun X."/>
        </authorList>
    </citation>
    <scope>NUCLEOTIDE SEQUENCE</scope>
    <source>
        <strain evidence="5">NEAU-A11</strain>
    </source>
</reference>
<dbReference type="GO" id="GO:0043565">
    <property type="term" value="F:sequence-specific DNA binding"/>
    <property type="evidence" value="ECO:0007669"/>
    <property type="project" value="InterPro"/>
</dbReference>
<evidence type="ECO:0000313" key="6">
    <source>
        <dbReference type="Proteomes" id="UP000598146"/>
    </source>
</evidence>
<gene>
    <name evidence="5" type="ORF">I4J89_19930</name>
</gene>
<dbReference type="PROSITE" id="PS00041">
    <property type="entry name" value="HTH_ARAC_FAMILY_1"/>
    <property type="match status" value="1"/>
</dbReference>
<evidence type="ECO:0000256" key="2">
    <source>
        <dbReference type="ARBA" id="ARBA00023125"/>
    </source>
</evidence>
<accession>A0A931C7Q2</accession>
<feature type="domain" description="HTH araC/xylS-type" evidence="4">
    <location>
        <begin position="215"/>
        <end position="294"/>
    </location>
</feature>
<sequence>MAASSAESIAEVYAKRIFLAPRVVIPRAYVRLVLSSAVLAARPEFTVAAVTCREDHRGWSAAESHDRFRVVIVRRGRFRRQTGGVRADLDPTVAYLGVPGEVERFAHPAGGDICTSVTVTPALWRSMAGDRQPVRPIVYVDGAVDLAHRRVLVAARTGDVDFALAERLLTLIGHAITQAVAKPVPSARSGDRPLVGAAREAIGTGHPASGALLPLAALLGVSPYRLSRAFTAELGVSLTRYRNRVRVARALDRLEAGETRLAMLAADLGFADQAHLCRTVRAHVGHTPTALRRLLTRTVEPGVASHP</sequence>
<keyword evidence="1" id="KW-0805">Transcription regulation</keyword>
<dbReference type="PANTHER" id="PTHR46796">
    <property type="entry name" value="HTH-TYPE TRANSCRIPTIONAL ACTIVATOR RHAS-RELATED"/>
    <property type="match status" value="1"/>
</dbReference>
<keyword evidence="6" id="KW-1185">Reference proteome</keyword>
<dbReference type="PROSITE" id="PS01124">
    <property type="entry name" value="HTH_ARAC_FAMILY_2"/>
    <property type="match status" value="1"/>
</dbReference>
<dbReference type="InterPro" id="IPR018062">
    <property type="entry name" value="HTH_AraC-typ_CS"/>
</dbReference>